<evidence type="ECO:0000313" key="3">
    <source>
        <dbReference type="Proteomes" id="UP001596122"/>
    </source>
</evidence>
<protein>
    <recommendedName>
        <fullName evidence="4">Flagellar protein FliT</fullName>
    </recommendedName>
</protein>
<proteinExistence type="predicted"/>
<name>A0ABW0GPN5_9MICO</name>
<sequence length="115" mass="12463">MTTRTATDVGHDFTAAWHAALDDLELEVDRAEALLHALHSPAGAADPVPPGGWTPPAIGAPLPESLRERAELLLERQLSVAGRLSTAMTASRKHQDVVGRLVEREPRPMYVDARL</sequence>
<reference evidence="3" key="1">
    <citation type="journal article" date="2019" name="Int. J. Syst. Evol. Microbiol.">
        <title>The Global Catalogue of Microorganisms (GCM) 10K type strain sequencing project: providing services to taxonomists for standard genome sequencing and annotation.</title>
        <authorList>
            <consortium name="The Broad Institute Genomics Platform"/>
            <consortium name="The Broad Institute Genome Sequencing Center for Infectious Disease"/>
            <person name="Wu L."/>
            <person name="Ma J."/>
        </authorList>
    </citation>
    <scope>NUCLEOTIDE SEQUENCE [LARGE SCALE GENOMIC DNA]</scope>
    <source>
        <strain evidence="3">CCUG 43114</strain>
    </source>
</reference>
<organism evidence="2 3">
    <name type="scientific">Aquipuribacter nitratireducens</name>
    <dbReference type="NCBI Taxonomy" id="650104"/>
    <lineage>
        <taxon>Bacteria</taxon>
        <taxon>Bacillati</taxon>
        <taxon>Actinomycetota</taxon>
        <taxon>Actinomycetes</taxon>
        <taxon>Micrococcales</taxon>
        <taxon>Intrasporangiaceae</taxon>
        <taxon>Aquipuribacter</taxon>
    </lineage>
</organism>
<evidence type="ECO:0008006" key="4">
    <source>
        <dbReference type="Google" id="ProtNLM"/>
    </source>
</evidence>
<comment type="caution">
    <text evidence="2">The sequence shown here is derived from an EMBL/GenBank/DDBJ whole genome shotgun (WGS) entry which is preliminary data.</text>
</comment>
<keyword evidence="3" id="KW-1185">Reference proteome</keyword>
<dbReference type="RefSeq" id="WP_340269382.1">
    <property type="nucleotide sequence ID" value="NZ_JBBEOG010000004.1"/>
</dbReference>
<evidence type="ECO:0000256" key="1">
    <source>
        <dbReference type="SAM" id="MobiDB-lite"/>
    </source>
</evidence>
<evidence type="ECO:0000313" key="2">
    <source>
        <dbReference type="EMBL" id="MFC5381498.1"/>
    </source>
</evidence>
<dbReference type="EMBL" id="JBHSLD010000009">
    <property type="protein sequence ID" value="MFC5381498.1"/>
    <property type="molecule type" value="Genomic_DNA"/>
</dbReference>
<feature type="region of interest" description="Disordered" evidence="1">
    <location>
        <begin position="41"/>
        <end position="60"/>
    </location>
</feature>
<dbReference type="Proteomes" id="UP001596122">
    <property type="component" value="Unassembled WGS sequence"/>
</dbReference>
<gene>
    <name evidence="2" type="ORF">ACFPJ6_11905</name>
</gene>
<accession>A0ABW0GPN5</accession>